<evidence type="ECO:0000256" key="1">
    <source>
        <dbReference type="SAM" id="MobiDB-lite"/>
    </source>
</evidence>
<keyword evidence="3" id="KW-1185">Reference proteome</keyword>
<comment type="caution">
    <text evidence="2">The sequence shown here is derived from an EMBL/GenBank/DDBJ whole genome shotgun (WGS) entry which is preliminary data.</text>
</comment>
<proteinExistence type="predicted"/>
<sequence>MKTQLLEDFDESGSAPSRAAGVPAAQPAQATAPAAQAAAPAAPSTVPAAQSTAPAAQAVTPAPLAAAPAERPAAPSRPAVWQRPRQAEAATASASPVAAQADAAAQAHAAVPSPAAAAASPASVRPHPAAPRQTVPGQPLSSPPPPPSPPRQAPIHPRGFALQPTASGTTTVPLGDTTAPAWPQGPSSGGDPDWLTERLARDAALQERTEWNGLWRRRLASWGAAGVLLALLAGGGLWLYEQSRVEGALVVVANTNPAPEAHTPRPVGMPAPAVVPASPPVAAIDTSGAAAASVQGAEPSVPAAASGTVESAGEGATGGTAGPSTAAGSAEPQTPAFADRSVVPVATDAPPPAKPKHKRVRATRHAEPEARADIREGERSYRQRYEETLMQCRAHGYDERQCLQRGCEMTRYGFACKG</sequence>
<dbReference type="Proteomes" id="UP001205560">
    <property type="component" value="Unassembled WGS sequence"/>
</dbReference>
<evidence type="ECO:0000313" key="2">
    <source>
        <dbReference type="EMBL" id="MCS0589164.1"/>
    </source>
</evidence>
<organism evidence="2 3">
    <name type="scientific">Massilia norwichensis</name>
    <dbReference type="NCBI Taxonomy" id="1442366"/>
    <lineage>
        <taxon>Bacteria</taxon>
        <taxon>Pseudomonadati</taxon>
        <taxon>Pseudomonadota</taxon>
        <taxon>Betaproteobacteria</taxon>
        <taxon>Burkholderiales</taxon>
        <taxon>Oxalobacteraceae</taxon>
        <taxon>Telluria group</taxon>
        <taxon>Massilia</taxon>
    </lineage>
</organism>
<accession>A0ABT2A4R7</accession>
<dbReference type="RefSeq" id="WP_258844933.1">
    <property type="nucleotide sequence ID" value="NZ_JANUGX010000007.1"/>
</dbReference>
<gene>
    <name evidence="2" type="ORF">NX782_08090</name>
</gene>
<feature type="compositionally biased region" description="Low complexity" evidence="1">
    <location>
        <begin position="322"/>
        <end position="332"/>
    </location>
</feature>
<dbReference type="EMBL" id="JANUGX010000007">
    <property type="protein sequence ID" value="MCS0589164.1"/>
    <property type="molecule type" value="Genomic_DNA"/>
</dbReference>
<feature type="region of interest" description="Disordered" evidence="1">
    <location>
        <begin position="301"/>
        <end position="334"/>
    </location>
</feature>
<feature type="compositionally biased region" description="Basic residues" evidence="1">
    <location>
        <begin position="354"/>
        <end position="363"/>
    </location>
</feature>
<evidence type="ECO:0000313" key="3">
    <source>
        <dbReference type="Proteomes" id="UP001205560"/>
    </source>
</evidence>
<feature type="region of interest" description="Disordered" evidence="1">
    <location>
        <begin position="1"/>
        <end position="194"/>
    </location>
</feature>
<feature type="compositionally biased region" description="Low complexity" evidence="1">
    <location>
        <begin position="17"/>
        <end position="131"/>
    </location>
</feature>
<name>A0ABT2A4R7_9BURK</name>
<feature type="compositionally biased region" description="Pro residues" evidence="1">
    <location>
        <begin position="141"/>
        <end position="152"/>
    </location>
</feature>
<reference evidence="2 3" key="1">
    <citation type="submission" date="2022-08" db="EMBL/GenBank/DDBJ databases">
        <title>Reclassification of Massilia species as members of the genera Telluria, Duganella, Pseudoduganella, Mokoshia gen. nov. and Zemynaea gen. nov. using orthogonal and non-orthogonal genome-based approaches.</title>
        <authorList>
            <person name="Bowman J.P."/>
        </authorList>
    </citation>
    <scope>NUCLEOTIDE SEQUENCE [LARGE SCALE GENOMIC DNA]</scope>
    <source>
        <strain evidence="2 3">LMG 28164</strain>
    </source>
</reference>
<protein>
    <submittedName>
        <fullName evidence="2">Uncharacterized protein</fullName>
    </submittedName>
</protein>
<feature type="region of interest" description="Disordered" evidence="1">
    <location>
        <begin position="348"/>
        <end position="369"/>
    </location>
</feature>